<dbReference type="GO" id="GO:0005615">
    <property type="term" value="C:extracellular space"/>
    <property type="evidence" value="ECO:0007669"/>
    <property type="project" value="TreeGrafter"/>
</dbReference>
<evidence type="ECO:0008006" key="4">
    <source>
        <dbReference type="Google" id="ProtNLM"/>
    </source>
</evidence>
<gene>
    <name evidence="2" type="ORF">AFUS01_LOCUS14231</name>
</gene>
<proteinExistence type="predicted"/>
<evidence type="ECO:0000313" key="3">
    <source>
        <dbReference type="Proteomes" id="UP000708208"/>
    </source>
</evidence>
<dbReference type="Pfam" id="PF02995">
    <property type="entry name" value="DUF229"/>
    <property type="match status" value="1"/>
</dbReference>
<dbReference type="EMBL" id="CAJVCH010119500">
    <property type="protein sequence ID" value="CAG7725265.1"/>
    <property type="molecule type" value="Genomic_DNA"/>
</dbReference>
<protein>
    <recommendedName>
        <fullName evidence="4">DUF229 domain-containing protein</fullName>
    </recommendedName>
</protein>
<dbReference type="AlphaFoldDB" id="A0A8J2K083"/>
<dbReference type="CDD" id="cd16021">
    <property type="entry name" value="ALP_like"/>
    <property type="match status" value="1"/>
</dbReference>
<name>A0A8J2K083_9HEXA</name>
<organism evidence="2 3">
    <name type="scientific">Allacma fusca</name>
    <dbReference type="NCBI Taxonomy" id="39272"/>
    <lineage>
        <taxon>Eukaryota</taxon>
        <taxon>Metazoa</taxon>
        <taxon>Ecdysozoa</taxon>
        <taxon>Arthropoda</taxon>
        <taxon>Hexapoda</taxon>
        <taxon>Collembola</taxon>
        <taxon>Symphypleona</taxon>
        <taxon>Sminthuridae</taxon>
        <taxon>Allacma</taxon>
    </lineage>
</organism>
<dbReference type="Proteomes" id="UP000708208">
    <property type="component" value="Unassembled WGS sequence"/>
</dbReference>
<comment type="caution">
    <text evidence="2">The sequence shown here is derived from an EMBL/GenBank/DDBJ whole genome shotgun (WGS) entry which is preliminary data.</text>
</comment>
<dbReference type="OrthoDB" id="413313at2759"/>
<dbReference type="PANTHER" id="PTHR10974">
    <property type="entry name" value="FI08016P-RELATED"/>
    <property type="match status" value="1"/>
</dbReference>
<evidence type="ECO:0000313" key="2">
    <source>
        <dbReference type="EMBL" id="CAG7725265.1"/>
    </source>
</evidence>
<accession>A0A8J2K083</accession>
<sequence length="460" mass="52940">WKSFLAAPRSHVQSPSREKPNVSSSQFNILLWGHDSLSRNMFIRKLPLTYNYLMDTLNGVVLKGYNIVGDGTPQALIPMLTGQTEQELPETRKRKGSLAKFVNVYPFIWDECKKRGYLTGYMEDSPNIGTFTYRLKGFDQAPTDFYMRPYFIAAQAAYNDFRKYCIASVPRHQVMMNYGADADLQEFFQQLRTSGALNNTVLMIFSDHGNRFASIRESQQGKQEERMPMVMFVFPPSFKELHRRASENFLRNSQILSTPFDIHATLKDLLRFSSLSEEYFSQPHETRDRQLSLFRPIFPDRTCKDASIEPHWCACLQWHVLNTSLPSVDKAALEFVDYVNANLANQTTLCAPLTLKQVLWAANLFPSEELLHFKRTADADGFLPDLSDKTAISKSTLQLKLETLPGLGRFEVSLQHDLFTNSFQFNMQDISRINKYGNQASCVEDNLEHLRKFCFCLDQN</sequence>
<feature type="compositionally biased region" description="Polar residues" evidence="1">
    <location>
        <begin position="11"/>
        <end position="21"/>
    </location>
</feature>
<dbReference type="InterPro" id="IPR004245">
    <property type="entry name" value="DUF229"/>
</dbReference>
<feature type="non-terminal residue" evidence="2">
    <location>
        <position position="1"/>
    </location>
</feature>
<reference evidence="2" key="1">
    <citation type="submission" date="2021-06" db="EMBL/GenBank/DDBJ databases">
        <authorList>
            <person name="Hodson N. C."/>
            <person name="Mongue J. A."/>
            <person name="Jaron S. K."/>
        </authorList>
    </citation>
    <scope>NUCLEOTIDE SEQUENCE</scope>
</reference>
<feature type="region of interest" description="Disordered" evidence="1">
    <location>
        <begin position="1"/>
        <end position="21"/>
    </location>
</feature>
<evidence type="ECO:0000256" key="1">
    <source>
        <dbReference type="SAM" id="MobiDB-lite"/>
    </source>
</evidence>
<dbReference type="PANTHER" id="PTHR10974:SF73">
    <property type="entry name" value="FI21235P1"/>
    <property type="match status" value="1"/>
</dbReference>
<keyword evidence="3" id="KW-1185">Reference proteome</keyword>